<dbReference type="Proteomes" id="UP000239720">
    <property type="component" value="Unassembled WGS sequence"/>
</dbReference>
<evidence type="ECO:0000259" key="1">
    <source>
        <dbReference type="Pfam" id="PF00534"/>
    </source>
</evidence>
<dbReference type="Pfam" id="PF13439">
    <property type="entry name" value="Glyco_transf_4"/>
    <property type="match status" value="1"/>
</dbReference>
<dbReference type="PANTHER" id="PTHR12526:SF630">
    <property type="entry name" value="GLYCOSYLTRANSFERASE"/>
    <property type="match status" value="1"/>
</dbReference>
<evidence type="ECO:0000313" key="4">
    <source>
        <dbReference type="EMBL" id="PQQ66184.1"/>
    </source>
</evidence>
<accession>A0A2K9EEZ8</accession>
<evidence type="ECO:0000313" key="3">
    <source>
        <dbReference type="EMBL" id="AUG58714.1"/>
    </source>
</evidence>
<protein>
    <submittedName>
        <fullName evidence="3">Alpha-D-kanosaminyltransferase</fullName>
        <ecNumber evidence="3">2.4.1.301</ecNumber>
    </submittedName>
    <submittedName>
        <fullName evidence="4">Glycosyl transferase family 1</fullName>
    </submittedName>
</protein>
<dbReference type="GO" id="GO:0016757">
    <property type="term" value="F:glycosyltransferase activity"/>
    <property type="evidence" value="ECO:0007669"/>
    <property type="project" value="UniProtKB-KW"/>
</dbReference>
<dbReference type="Proteomes" id="UP000233534">
    <property type="component" value="Chromosome"/>
</dbReference>
<keyword evidence="5" id="KW-1185">Reference proteome</keyword>
<evidence type="ECO:0000313" key="5">
    <source>
        <dbReference type="Proteomes" id="UP000233534"/>
    </source>
</evidence>
<gene>
    <name evidence="3" type="primary">kanE2</name>
    <name evidence="4" type="ORF">B9R14_05065</name>
    <name evidence="3" type="ORF">HVS_14265</name>
</gene>
<dbReference type="InterPro" id="IPR001296">
    <property type="entry name" value="Glyco_trans_1"/>
</dbReference>
<dbReference type="Gene3D" id="3.40.50.2000">
    <property type="entry name" value="Glycogen Phosphorylase B"/>
    <property type="match status" value="2"/>
</dbReference>
<dbReference type="InterPro" id="IPR028098">
    <property type="entry name" value="Glyco_trans_4-like_N"/>
</dbReference>
<dbReference type="Pfam" id="PF00534">
    <property type="entry name" value="Glycos_transf_1"/>
    <property type="match status" value="1"/>
</dbReference>
<dbReference type="SUPFAM" id="SSF53756">
    <property type="entry name" value="UDP-Glycosyltransferase/glycogen phosphorylase"/>
    <property type="match status" value="1"/>
</dbReference>
<evidence type="ECO:0000313" key="6">
    <source>
        <dbReference type="Proteomes" id="UP000239720"/>
    </source>
</evidence>
<dbReference type="EMBL" id="CP025197">
    <property type="protein sequence ID" value="AUG58714.1"/>
    <property type="molecule type" value="Genomic_DNA"/>
</dbReference>
<reference evidence="4 6" key="2">
    <citation type="journal article" date="2018" name="Syst. Appl. Microbiol.">
        <title>Characterization and high-quality draft genome sequence of Herbivorax saccincola A7, an anaerobic, alkaliphilic, thermophilic, cellulolytic, and xylanolytic bacterium.</title>
        <authorList>
            <person name="Aikawa S."/>
            <person name="Baramee S."/>
            <person name="Sermsathanaswadi J."/>
            <person name="Thianheng P."/>
            <person name="Tachaapaikoon C."/>
            <person name="Shikata A."/>
            <person name="Waeonukul R."/>
            <person name="Pason P."/>
            <person name="Ratanakhanokchai K."/>
            <person name="Kosugi A."/>
        </authorList>
    </citation>
    <scope>NUCLEOTIDE SEQUENCE [LARGE SCALE GENOMIC DNA]</scope>
    <source>
        <strain evidence="4 6">A7</strain>
    </source>
</reference>
<dbReference type="RefSeq" id="WP_101303340.1">
    <property type="nucleotide sequence ID" value="NZ_CP025197.1"/>
</dbReference>
<dbReference type="AlphaFoldDB" id="A0A2K9EEZ8"/>
<sequence length="366" mass="41488">MIKVLYLLNHAGKAGTERYVQTLIEKLNNKKIKAYFAYNEYGLLVERLEALGVETFRIEMKNPFDLKAVRELSKLCKKLDIDLIHTQFLRENYISLLSRILNRKVKVMYTNHFVMKNGPVLKITNRLLTSLESNIIAVCNRGKDVMISNGIRGKKIHVIFNGVDVEYWGTPVESTIRKELGIDDDTFVFLCGSRFAHDKGHKFLINAVHRLKKMTGRKFKCILSNDGPLLEECKKQVADLGLGDDIIFTGFREDIKNLIYGSDLYVNASEHEALSFAIIEVLACGIPVIATNVAGNGDIINEETNCGILVEYNDEEGLAQAINKLMEDGKLRNEFGKNALKAVKEKFNLDKVANETYNLYKESLKN</sequence>
<feature type="domain" description="Glycosyl transferase family 1" evidence="1">
    <location>
        <begin position="174"/>
        <end position="341"/>
    </location>
</feature>
<name>A0A2K9EEZ8_9FIRM</name>
<feature type="domain" description="Glycosyltransferase subfamily 4-like N-terminal" evidence="2">
    <location>
        <begin position="15"/>
        <end position="166"/>
    </location>
</feature>
<dbReference type="OrthoDB" id="9804196at2"/>
<organism evidence="3 5">
    <name type="scientific">Acetivibrio saccincola</name>
    <dbReference type="NCBI Taxonomy" id="1677857"/>
    <lineage>
        <taxon>Bacteria</taxon>
        <taxon>Bacillati</taxon>
        <taxon>Bacillota</taxon>
        <taxon>Clostridia</taxon>
        <taxon>Eubacteriales</taxon>
        <taxon>Oscillospiraceae</taxon>
        <taxon>Acetivibrio</taxon>
    </lineage>
</organism>
<dbReference type="PANTHER" id="PTHR12526">
    <property type="entry name" value="GLYCOSYLTRANSFERASE"/>
    <property type="match status" value="1"/>
</dbReference>
<dbReference type="EC" id="2.4.1.301" evidence="3"/>
<reference evidence="3 5" key="1">
    <citation type="submission" date="2017-12" db="EMBL/GenBank/DDBJ databases">
        <title>Complete genome sequence of Herbivorax saccincola GGR1, a novel Cellulosome-producing hydrolytic bacterium in a thermophilic biogas plant, established by Illumina and Nanopore MinION sequencing.</title>
        <authorList>
            <person name="Pechtl A."/>
            <person name="Ruckert C."/>
            <person name="Koeck D.E."/>
            <person name="Maus I."/>
            <person name="Winkler A."/>
            <person name="Kalinowski J."/>
            <person name="Puhler A."/>
            <person name="Schwarz W.W."/>
            <person name="Zverlov V.V."/>
            <person name="Schluter A."/>
            <person name="Liebl W."/>
        </authorList>
    </citation>
    <scope>NUCLEOTIDE SEQUENCE [LARGE SCALE GENOMIC DNA]</scope>
    <source>
        <strain evidence="3">GGR1</strain>
        <strain evidence="5">SR1</strain>
    </source>
</reference>
<keyword evidence="3" id="KW-0328">Glycosyltransferase</keyword>
<keyword evidence="3" id="KW-0808">Transferase</keyword>
<dbReference type="CDD" id="cd03801">
    <property type="entry name" value="GT4_PimA-like"/>
    <property type="match status" value="1"/>
</dbReference>
<dbReference type="KEGG" id="hsc:HVS_14265"/>
<proteinExistence type="predicted"/>
<dbReference type="EMBL" id="NEMB01000003">
    <property type="protein sequence ID" value="PQQ66184.1"/>
    <property type="molecule type" value="Genomic_DNA"/>
</dbReference>
<evidence type="ECO:0000259" key="2">
    <source>
        <dbReference type="Pfam" id="PF13439"/>
    </source>
</evidence>